<organism evidence="1 2">
    <name type="scientific">Peronosclerospora sorghi</name>
    <dbReference type="NCBI Taxonomy" id="230839"/>
    <lineage>
        <taxon>Eukaryota</taxon>
        <taxon>Sar</taxon>
        <taxon>Stramenopiles</taxon>
        <taxon>Oomycota</taxon>
        <taxon>Peronosporomycetes</taxon>
        <taxon>Peronosporales</taxon>
        <taxon>Peronosporaceae</taxon>
        <taxon>Peronosclerospora</taxon>
    </lineage>
</organism>
<accession>A0ACC0WEW8</accession>
<proteinExistence type="predicted"/>
<dbReference type="EMBL" id="CM047581">
    <property type="protein sequence ID" value="KAI9916655.1"/>
    <property type="molecule type" value="Genomic_DNA"/>
</dbReference>
<comment type="caution">
    <text evidence="1">The sequence shown here is derived from an EMBL/GenBank/DDBJ whole genome shotgun (WGS) entry which is preliminary data.</text>
</comment>
<evidence type="ECO:0000313" key="1">
    <source>
        <dbReference type="EMBL" id="KAI9916655.1"/>
    </source>
</evidence>
<dbReference type="Proteomes" id="UP001163321">
    <property type="component" value="Chromosome 2"/>
</dbReference>
<name>A0ACC0WEW8_9STRA</name>
<reference evidence="1 2" key="1">
    <citation type="journal article" date="2022" name="bioRxiv">
        <title>The genome of the oomycete Peronosclerospora sorghi, a cosmopolitan pathogen of maize and sorghum, is inflated with dispersed pseudogenes.</title>
        <authorList>
            <person name="Fletcher K."/>
            <person name="Martin F."/>
            <person name="Isakeit T."/>
            <person name="Cavanaugh K."/>
            <person name="Magill C."/>
            <person name="Michelmore R."/>
        </authorList>
    </citation>
    <scope>NUCLEOTIDE SEQUENCE [LARGE SCALE GENOMIC DNA]</scope>
    <source>
        <strain evidence="1">P6</strain>
    </source>
</reference>
<evidence type="ECO:0000313" key="2">
    <source>
        <dbReference type="Proteomes" id="UP001163321"/>
    </source>
</evidence>
<sequence length="179" mass="19408">MLSELPKLGRLLGLYSGRSIGAIIRAKNELFDATNDNKLVQLQREFQRGIDELNEIRSELTSVGSMRRPLQPTSTPSGDVSSDPVKNATEFEPTSVAMSQAASSEGRSSVSLASTAAYRTHHEGDHSAEARLARAELQGAAHGQFRSRVERLEGGADYVAASILASLLLEQKKMKTHES</sequence>
<gene>
    <name evidence="1" type="ORF">PsorP6_018014</name>
</gene>
<protein>
    <submittedName>
        <fullName evidence="1">Uncharacterized protein</fullName>
    </submittedName>
</protein>
<keyword evidence="2" id="KW-1185">Reference proteome</keyword>